<proteinExistence type="predicted"/>
<name>A0ABP2Z9B5_ACILW</name>
<accession>A0ABP2Z9B5</accession>
<evidence type="ECO:0000313" key="3">
    <source>
        <dbReference type="Proteomes" id="UP000018465"/>
    </source>
</evidence>
<keyword evidence="3" id="KW-1185">Reference proteome</keyword>
<evidence type="ECO:0000313" key="2">
    <source>
        <dbReference type="EMBL" id="ESJ93792.1"/>
    </source>
</evidence>
<protein>
    <submittedName>
        <fullName evidence="2">Uncharacterized protein</fullName>
    </submittedName>
</protein>
<comment type="caution">
    <text evidence="2">The sequence shown here is derived from an EMBL/GenBank/DDBJ whole genome shotgun (WGS) entry which is preliminary data.</text>
</comment>
<reference evidence="2 3" key="1">
    <citation type="submission" date="2013-10" db="EMBL/GenBank/DDBJ databases">
        <title>The Genome Sequence of Acinetobacter lwoffii NIPH 512.</title>
        <authorList>
            <consortium name="The Broad Institute Genomics Platform"/>
            <consortium name="The Broad Institute Genome Sequencing Center for Infectious Disease"/>
            <person name="Cerqueira G."/>
            <person name="Feldgarden M."/>
            <person name="Courvalin P."/>
            <person name="Grillot-Courvalin C."/>
            <person name="Clermont D."/>
            <person name="Rocha E."/>
            <person name="Yoon E.-J."/>
            <person name="Nemec A."/>
            <person name="Young S.K."/>
            <person name="Zeng Q."/>
            <person name="Gargeya S."/>
            <person name="Fitzgerald M."/>
            <person name="Abouelleil A."/>
            <person name="Alvarado L."/>
            <person name="Berlin A.M."/>
            <person name="Chapman S.B."/>
            <person name="Gainer-Dewar J."/>
            <person name="Goldberg J."/>
            <person name="Gnerre S."/>
            <person name="Griggs A."/>
            <person name="Gujja S."/>
            <person name="Hansen M."/>
            <person name="Howarth C."/>
            <person name="Imamovic A."/>
            <person name="Ireland A."/>
            <person name="Larimer J."/>
            <person name="McCowan C."/>
            <person name="Murphy C."/>
            <person name="Pearson M."/>
            <person name="Poon T.W."/>
            <person name="Priest M."/>
            <person name="Roberts A."/>
            <person name="Saif S."/>
            <person name="Shea T."/>
            <person name="Sykes S."/>
            <person name="Wortman J."/>
            <person name="Nusbaum C."/>
            <person name="Birren B."/>
        </authorList>
    </citation>
    <scope>NUCLEOTIDE SEQUENCE [LARGE SCALE GENOMIC DNA]</scope>
    <source>
        <strain evidence="2 3">NIPH 512</strain>
    </source>
</reference>
<sequence>MRCHRISQFPQALDALCRRRMRAQPGGFRVAPSGQQPGATLPLDLGERQSQSLWVAGQFGGEPVGVEFVHPRQTQQRELRRNGQQQQRRPLDSDCAPQQGQQAEEEHDLPQQGQKMGEPADGIGQAHDTQILVRNMRDFVAEHAGQLAGLAREQGLLAAATVGMFR</sequence>
<gene>
    <name evidence="2" type="ORF">P800_03194</name>
</gene>
<organism evidence="2 3">
    <name type="scientific">Acinetobacter lwoffii NCTC 5866 = CIP 64.10 = NIPH 512</name>
    <dbReference type="NCBI Taxonomy" id="981327"/>
    <lineage>
        <taxon>Bacteria</taxon>
        <taxon>Pseudomonadati</taxon>
        <taxon>Pseudomonadota</taxon>
        <taxon>Gammaproteobacteria</taxon>
        <taxon>Moraxellales</taxon>
        <taxon>Moraxellaceae</taxon>
        <taxon>Acinetobacter</taxon>
    </lineage>
</organism>
<dbReference type="Proteomes" id="UP000018465">
    <property type="component" value="Unassembled WGS sequence"/>
</dbReference>
<dbReference type="EMBL" id="AYHO01000007">
    <property type="protein sequence ID" value="ESJ93792.1"/>
    <property type="molecule type" value="Genomic_DNA"/>
</dbReference>
<feature type="region of interest" description="Disordered" evidence="1">
    <location>
        <begin position="71"/>
        <end position="123"/>
    </location>
</feature>
<evidence type="ECO:0000256" key="1">
    <source>
        <dbReference type="SAM" id="MobiDB-lite"/>
    </source>
</evidence>